<feature type="chain" id="PRO_5023545650" description="Arginine biosynthesis bifunctional protein ArgJ beta chain" evidence="8">
    <location>
        <begin position="179"/>
        <end position="394"/>
    </location>
</feature>
<comment type="pathway">
    <text evidence="8">Amino-acid biosynthesis; L-arginine biosynthesis; N(2)-acetyl-L-ornithine from L-glutamate: step 1/4.</text>
</comment>
<comment type="catalytic activity">
    <reaction evidence="8">
        <text>L-glutamate + acetyl-CoA = N-acetyl-L-glutamate + CoA + H(+)</text>
        <dbReference type="Rhea" id="RHEA:24292"/>
        <dbReference type="ChEBI" id="CHEBI:15378"/>
        <dbReference type="ChEBI" id="CHEBI:29985"/>
        <dbReference type="ChEBI" id="CHEBI:44337"/>
        <dbReference type="ChEBI" id="CHEBI:57287"/>
        <dbReference type="ChEBI" id="CHEBI:57288"/>
        <dbReference type="EC" id="2.3.1.1"/>
    </reaction>
</comment>
<dbReference type="GO" id="GO:0004042">
    <property type="term" value="F:L-glutamate N-acetyltransferase activity"/>
    <property type="evidence" value="ECO:0007669"/>
    <property type="project" value="UniProtKB-UniRule"/>
</dbReference>
<comment type="subcellular location">
    <subcellularLocation>
        <location evidence="8">Cytoplasm</location>
    </subcellularLocation>
</comment>
<feature type="site" description="Involved in the stabilization of negative charge on the oxyanion by the formation of the oxyanion hole" evidence="8">
    <location>
        <position position="105"/>
    </location>
</feature>
<evidence type="ECO:0000256" key="3">
    <source>
        <dbReference type="ARBA" id="ARBA00022571"/>
    </source>
</evidence>
<dbReference type="InterPro" id="IPR002813">
    <property type="entry name" value="Arg_biosynth_ArgJ"/>
</dbReference>
<dbReference type="SUPFAM" id="SSF56266">
    <property type="entry name" value="DmpA/ArgJ-like"/>
    <property type="match status" value="1"/>
</dbReference>
<dbReference type="OrthoDB" id="9804242at2"/>
<dbReference type="Gene3D" id="3.60.70.12">
    <property type="entry name" value="L-amino peptidase D-ALA esterase/amidase"/>
    <property type="match status" value="1"/>
</dbReference>
<dbReference type="HAMAP" id="MF_01106">
    <property type="entry name" value="ArgJ"/>
    <property type="match status" value="1"/>
</dbReference>
<dbReference type="InterPro" id="IPR016117">
    <property type="entry name" value="ArgJ-like_dom_sf"/>
</dbReference>
<keyword evidence="8" id="KW-0511">Multifunctional enzyme</keyword>
<dbReference type="Proteomes" id="UP000239867">
    <property type="component" value="Chromosome"/>
</dbReference>
<dbReference type="GO" id="GO:0004358">
    <property type="term" value="F:L-glutamate N-acetyltransferase activity, acting on acetyl-L-ornithine as donor"/>
    <property type="evidence" value="ECO:0007669"/>
    <property type="project" value="UniProtKB-UniRule"/>
</dbReference>
<sequence>MRVQGFTAAATAAGIKYANRADLGLIFSRVPAAAAGVFTTNRVKAAPVLLDRERMRAGRAQAILVNSGNANACTGEAGMRAAQACSTLTAQTLGIDEQLVQVASTGVIGQPLPLQPFEKAVPELVNNLGADRLCEVARAMMTTDLVEKTVSTQVSIKGVPVTLAAMAKGSGMIRPDMATMLCFILSDAKITAPVLSRLLHRAVDESFNTITVDGDTSTNDTAMVLANGLAGNPCIDEHNPEGLQLFGEALTGLCRELALRIVADGEGATRLVHVRVTGARTKTEARSAAQTIAESPLVKTAFFGKDANWGRIIAALGRSDCGFRQDEVSIAFDDVLLVERGMGLGAAAEARATAVLGQKEYTVTVGLAEGTCEAEVHTCDFSFDYVRINADYRS</sequence>
<dbReference type="RefSeq" id="WP_104937431.1">
    <property type="nucleotide sequence ID" value="NZ_CP021255.1"/>
</dbReference>
<organism evidence="9 10">
    <name type="scientific">Desulfobulbus oralis</name>
    <dbReference type="NCBI Taxonomy" id="1986146"/>
    <lineage>
        <taxon>Bacteria</taxon>
        <taxon>Pseudomonadati</taxon>
        <taxon>Thermodesulfobacteriota</taxon>
        <taxon>Desulfobulbia</taxon>
        <taxon>Desulfobulbales</taxon>
        <taxon>Desulfobulbaceae</taxon>
        <taxon>Desulfobulbus</taxon>
    </lineage>
</organism>
<dbReference type="Gene3D" id="3.10.20.340">
    <property type="entry name" value="ArgJ beta chain, C-terminal domain"/>
    <property type="match status" value="1"/>
</dbReference>
<keyword evidence="8" id="KW-0963">Cytoplasm</keyword>
<feature type="binding site" evidence="8">
    <location>
        <position position="142"/>
    </location>
    <ligand>
        <name>substrate</name>
    </ligand>
</feature>
<proteinExistence type="inferred from homology"/>
<dbReference type="GO" id="GO:0005737">
    <property type="term" value="C:cytoplasm"/>
    <property type="evidence" value="ECO:0007669"/>
    <property type="project" value="UniProtKB-SubCell"/>
</dbReference>
<evidence type="ECO:0000256" key="5">
    <source>
        <dbReference type="ARBA" id="ARBA00022679"/>
    </source>
</evidence>
<comment type="catalytic activity">
    <reaction evidence="8">
        <text>N(2)-acetyl-L-ornithine + L-glutamate = N-acetyl-L-glutamate + L-ornithine</text>
        <dbReference type="Rhea" id="RHEA:15349"/>
        <dbReference type="ChEBI" id="CHEBI:29985"/>
        <dbReference type="ChEBI" id="CHEBI:44337"/>
        <dbReference type="ChEBI" id="CHEBI:46911"/>
        <dbReference type="ChEBI" id="CHEBI:57805"/>
        <dbReference type="EC" id="2.3.1.35"/>
    </reaction>
</comment>
<dbReference type="GO" id="GO:0006592">
    <property type="term" value="P:ornithine biosynthetic process"/>
    <property type="evidence" value="ECO:0007669"/>
    <property type="project" value="TreeGrafter"/>
</dbReference>
<feature type="binding site" evidence="8">
    <location>
        <position position="389"/>
    </location>
    <ligand>
        <name>substrate</name>
    </ligand>
</feature>
<dbReference type="EC" id="2.3.1.35" evidence="8"/>
<keyword evidence="5 8" id="KW-0808">Transferase</keyword>
<evidence type="ECO:0000313" key="9">
    <source>
        <dbReference type="EMBL" id="AVD72226.1"/>
    </source>
</evidence>
<dbReference type="Pfam" id="PF01960">
    <property type="entry name" value="ArgJ"/>
    <property type="match status" value="1"/>
</dbReference>
<evidence type="ECO:0000256" key="7">
    <source>
        <dbReference type="ARBA" id="ARBA00023315"/>
    </source>
</evidence>
<feature type="binding site" evidence="8">
    <location>
        <position position="266"/>
    </location>
    <ligand>
        <name>substrate</name>
    </ligand>
</feature>
<comment type="similarity">
    <text evidence="1 8">Belongs to the ArgJ family.</text>
</comment>
<dbReference type="EMBL" id="CP021255">
    <property type="protein sequence ID" value="AVD72226.1"/>
    <property type="molecule type" value="Genomic_DNA"/>
</dbReference>
<evidence type="ECO:0000256" key="4">
    <source>
        <dbReference type="ARBA" id="ARBA00022605"/>
    </source>
</evidence>
<evidence type="ECO:0000256" key="2">
    <source>
        <dbReference type="ARBA" id="ARBA00011475"/>
    </source>
</evidence>
<evidence type="ECO:0000256" key="6">
    <source>
        <dbReference type="ARBA" id="ARBA00022813"/>
    </source>
</evidence>
<dbReference type="UniPathway" id="UPA00068">
    <property type="reaction ID" value="UER00106"/>
</dbReference>
<feature type="active site" description="Nucleophile" evidence="8">
    <location>
        <position position="179"/>
    </location>
</feature>
<feature type="site" description="Involved in the stabilization of negative charge on the oxyanion by the formation of the oxyanion hole" evidence="8">
    <location>
        <position position="106"/>
    </location>
</feature>
<keyword evidence="6 8" id="KW-0068">Autocatalytic cleavage</keyword>
<dbReference type="NCBIfam" id="NF003802">
    <property type="entry name" value="PRK05388.1"/>
    <property type="match status" value="1"/>
</dbReference>
<feature type="site" description="Cleavage; by autolysis" evidence="8">
    <location>
        <begin position="178"/>
        <end position="179"/>
    </location>
</feature>
<comment type="subunit">
    <text evidence="2 8">Heterotetramer of two alpha and two beta chains.</text>
</comment>
<keyword evidence="4 8" id="KW-0028">Amino-acid biosynthesis</keyword>
<dbReference type="InterPro" id="IPR042195">
    <property type="entry name" value="ArgJ_beta_C"/>
</dbReference>
<dbReference type="GO" id="GO:0006526">
    <property type="term" value="P:L-arginine biosynthetic process"/>
    <property type="evidence" value="ECO:0007669"/>
    <property type="project" value="UniProtKB-UniRule"/>
</dbReference>
<comment type="function">
    <text evidence="8">Catalyzes two activities which are involved in the cyclic version of arginine biosynthesis: the synthesis of N-acetylglutamate from glutamate and acetyl-CoA as the acetyl donor, and of ornithine by transacetylation between N(2)-acetylornithine and glutamate.</text>
</comment>
<dbReference type="NCBIfam" id="TIGR00120">
    <property type="entry name" value="ArgJ"/>
    <property type="match status" value="1"/>
</dbReference>
<keyword evidence="10" id="KW-1185">Reference proteome</keyword>
<keyword evidence="3 8" id="KW-0055">Arginine biosynthesis</keyword>
<feature type="binding site" evidence="8">
    <location>
        <position position="168"/>
    </location>
    <ligand>
        <name>substrate</name>
    </ligand>
</feature>
<feature type="binding site" evidence="8">
    <location>
        <position position="179"/>
    </location>
    <ligand>
        <name>substrate</name>
    </ligand>
</feature>
<dbReference type="AlphaFoldDB" id="A0A2L1GRE4"/>
<gene>
    <name evidence="8" type="primary">argJ</name>
    <name evidence="9" type="ORF">CAY53_04370</name>
</gene>
<evidence type="ECO:0000313" key="10">
    <source>
        <dbReference type="Proteomes" id="UP000239867"/>
    </source>
</evidence>
<feature type="binding site" evidence="8">
    <location>
        <position position="394"/>
    </location>
    <ligand>
        <name>substrate</name>
    </ligand>
</feature>
<dbReference type="PANTHER" id="PTHR23100">
    <property type="entry name" value="ARGININE BIOSYNTHESIS BIFUNCTIONAL PROTEIN ARGJ"/>
    <property type="match status" value="1"/>
</dbReference>
<dbReference type="KEGG" id="deo:CAY53_04370"/>
<comment type="pathway">
    <text evidence="8">Amino-acid biosynthesis; L-arginine biosynthesis; L-ornithine and N-acetyl-L-glutamate from L-glutamate and N(2)-acetyl-L-ornithine (cyclic): step 1/1.</text>
</comment>
<feature type="chain" id="PRO_5023545649" description="Arginine biosynthesis bifunctional protein ArgJ alpha chain" evidence="8">
    <location>
        <begin position="1"/>
        <end position="178"/>
    </location>
</feature>
<dbReference type="PANTHER" id="PTHR23100:SF0">
    <property type="entry name" value="ARGININE BIOSYNTHESIS BIFUNCTIONAL PROTEIN ARGJ, MITOCHONDRIAL"/>
    <property type="match status" value="1"/>
</dbReference>
<evidence type="ECO:0000256" key="8">
    <source>
        <dbReference type="HAMAP-Rule" id="MF_01106"/>
    </source>
</evidence>
<evidence type="ECO:0000256" key="1">
    <source>
        <dbReference type="ARBA" id="ARBA00006774"/>
    </source>
</evidence>
<dbReference type="FunFam" id="3.60.70.12:FF:000001">
    <property type="entry name" value="Arginine biosynthesis bifunctional protein ArgJ, chloroplastic"/>
    <property type="match status" value="1"/>
</dbReference>
<dbReference type="EC" id="2.3.1.1" evidence="8"/>
<accession>A0A2L1GRE4</accession>
<protein>
    <recommendedName>
        <fullName evidence="8">Arginine biosynthesis bifunctional protein ArgJ</fullName>
    </recommendedName>
    <domain>
        <recommendedName>
            <fullName evidence="8">Glutamate N-acetyltransferase</fullName>
            <ecNumber evidence="8">2.3.1.35</ecNumber>
        </recommendedName>
        <alternativeName>
            <fullName evidence="8">Ornithine acetyltransferase</fullName>
            <shortName evidence="8">OATase</shortName>
        </alternativeName>
        <alternativeName>
            <fullName evidence="8">Ornithine transacetylase</fullName>
        </alternativeName>
    </domain>
    <domain>
        <recommendedName>
            <fullName evidence="8">Amino-acid acetyltransferase</fullName>
            <ecNumber evidence="8">2.3.1.1</ecNumber>
        </recommendedName>
        <alternativeName>
            <fullName evidence="8">N-acetylglutamate synthase</fullName>
            <shortName evidence="8">AGSase</shortName>
        </alternativeName>
    </domain>
    <component>
        <recommendedName>
            <fullName evidence="8">Arginine biosynthesis bifunctional protein ArgJ alpha chain</fullName>
        </recommendedName>
    </component>
    <component>
        <recommendedName>
            <fullName evidence="8">Arginine biosynthesis bifunctional protein ArgJ beta chain</fullName>
        </recommendedName>
    </component>
</protein>
<name>A0A2L1GRE4_9BACT</name>
<keyword evidence="7 8" id="KW-0012">Acyltransferase</keyword>
<dbReference type="CDD" id="cd02152">
    <property type="entry name" value="OAT"/>
    <property type="match status" value="1"/>
</dbReference>
<reference evidence="9 10" key="1">
    <citation type="journal article" date="2018" name="MBio">
        <title>Insights into the evolution of host association through the isolation and characterization of a novel human periodontal pathobiont, Desulfobulbus oralis.</title>
        <authorList>
            <person name="Cross K.L."/>
            <person name="Chirania P."/>
            <person name="Xiong W."/>
            <person name="Beall C.J."/>
            <person name="Elkins J.G."/>
            <person name="Giannone R.J."/>
            <person name="Griffen A.L."/>
            <person name="Guss A.M."/>
            <person name="Hettich R.L."/>
            <person name="Joshi S.S."/>
            <person name="Mokrzan E.M."/>
            <person name="Martin R.K."/>
            <person name="Zhulin I.B."/>
            <person name="Leys E.J."/>
            <person name="Podar M."/>
        </authorList>
    </citation>
    <scope>NUCLEOTIDE SEQUENCE [LARGE SCALE GENOMIC DNA]</scope>
    <source>
        <strain evidence="9 10">ORNL</strain>
    </source>
</reference>